<evidence type="ECO:0000256" key="2">
    <source>
        <dbReference type="ARBA" id="ARBA00022528"/>
    </source>
</evidence>
<evidence type="ECO:0000256" key="7">
    <source>
        <dbReference type="RuleBase" id="RU363080"/>
    </source>
</evidence>
<protein>
    <recommendedName>
        <fullName evidence="7">Chlorophyll a-b binding protein, chloroplastic</fullName>
    </recommendedName>
</protein>
<dbReference type="InterPro" id="IPR022796">
    <property type="entry name" value="Chloroa_b-bind"/>
</dbReference>
<evidence type="ECO:0000256" key="5">
    <source>
        <dbReference type="ARBA" id="ARBA00022991"/>
    </source>
</evidence>
<feature type="binding site" evidence="6">
    <location>
        <position position="260"/>
    </location>
    <ligand>
        <name>chlorophyll a</name>
        <dbReference type="ChEBI" id="CHEBI:58416"/>
        <label>1</label>
    </ligand>
</feature>
<dbReference type="GO" id="GO:0009523">
    <property type="term" value="C:photosystem II"/>
    <property type="evidence" value="ECO:0007669"/>
    <property type="project" value="UniProtKB-KW"/>
</dbReference>
<dbReference type="Proteomes" id="UP001465755">
    <property type="component" value="Unassembled WGS sequence"/>
</dbReference>
<keyword evidence="7" id="KW-0793">Thylakoid</keyword>
<evidence type="ECO:0000313" key="8">
    <source>
        <dbReference type="EMBL" id="KAK9791151.1"/>
    </source>
</evidence>
<keyword evidence="2 7" id="KW-0150">Chloroplast</keyword>
<keyword evidence="1 6" id="KW-0148">Chlorophyll</keyword>
<feature type="binding site" evidence="6">
    <location>
        <position position="133"/>
    </location>
    <ligand>
        <name>chlorophyll a</name>
        <dbReference type="ChEBI" id="CHEBI:58416"/>
        <label>1</label>
    </ligand>
</feature>
<dbReference type="SUPFAM" id="SSF103511">
    <property type="entry name" value="Chlorophyll a-b binding protein"/>
    <property type="match status" value="1"/>
</dbReference>
<dbReference type="GO" id="GO:0009522">
    <property type="term" value="C:photosystem I"/>
    <property type="evidence" value="ECO:0007669"/>
    <property type="project" value="UniProtKB-KW"/>
</dbReference>
<dbReference type="GO" id="GO:0009535">
    <property type="term" value="C:chloroplast thylakoid membrane"/>
    <property type="evidence" value="ECO:0007669"/>
    <property type="project" value="UniProtKB-SubCell"/>
</dbReference>
<keyword evidence="7" id="KW-0604">Photosystem II</keyword>
<evidence type="ECO:0000256" key="3">
    <source>
        <dbReference type="ARBA" id="ARBA00022531"/>
    </source>
</evidence>
<evidence type="ECO:0000313" key="9">
    <source>
        <dbReference type="Proteomes" id="UP001465755"/>
    </source>
</evidence>
<dbReference type="Gene3D" id="1.10.3460.10">
    <property type="entry name" value="Chlorophyll a/b binding protein domain"/>
    <property type="match status" value="1"/>
</dbReference>
<keyword evidence="5 7" id="KW-0157">Chromophore</keyword>
<dbReference type="Pfam" id="PF00504">
    <property type="entry name" value="Chloroa_b-bind"/>
    <property type="match status" value="1"/>
</dbReference>
<feature type="binding site" description="axial binding residue" evidence="6">
    <location>
        <position position="135"/>
    </location>
    <ligand>
        <name>chlorophyll b</name>
        <dbReference type="ChEBI" id="CHEBI:61721"/>
        <label>1</label>
    </ligand>
    <ligandPart>
        <name>Mg</name>
        <dbReference type="ChEBI" id="CHEBI:25107"/>
    </ligandPart>
</feature>
<dbReference type="PANTHER" id="PTHR21649">
    <property type="entry name" value="CHLOROPHYLL A/B BINDING PROTEIN"/>
    <property type="match status" value="1"/>
</dbReference>
<feature type="binding site" evidence="6">
    <location>
        <position position="243"/>
    </location>
    <ligand>
        <name>chlorophyll a</name>
        <dbReference type="ChEBI" id="CHEBI:58416"/>
        <label>1</label>
    </ligand>
</feature>
<dbReference type="GO" id="GO:0016168">
    <property type="term" value="F:chlorophyll binding"/>
    <property type="evidence" value="ECO:0007669"/>
    <property type="project" value="UniProtKB-KW"/>
</dbReference>
<evidence type="ECO:0000256" key="1">
    <source>
        <dbReference type="ARBA" id="ARBA00022494"/>
    </source>
</evidence>
<sequence>MLKASGNRQCAQITARHVRSTECNYKSPQTSFSRGYPQRWPRLVLCVSSVGTPLQPRAVPMAARRGASVIRNIVPEPQKKAVPEDVIAYAKSLPGVTAPFPNVFDPVNLLGNAAGTRDGINEVKRWRESEVTHGRVAMLAALGFITQEQILGAKAPRPFPHVQGPAINHFQQVEAQGGIFWIPLLAIIALAESYRVSVGWKNPKGGSGFQQLEDDYEPGELGFDPLGLLPSDPQEKKDMQSRELNNGRLAMIAIAAFVAQELRVEKPIFANLNLAGTG</sequence>
<evidence type="ECO:0000256" key="4">
    <source>
        <dbReference type="ARBA" id="ARBA00022640"/>
    </source>
</evidence>
<comment type="function">
    <text evidence="7">The light-harvesting complex (LHC) functions as a light receptor, it captures and delivers excitation energy to photosystems with which it is closely associated.</text>
</comment>
<dbReference type="EMBL" id="JALJOQ010000182">
    <property type="protein sequence ID" value="KAK9791151.1"/>
    <property type="molecule type" value="Genomic_DNA"/>
</dbReference>
<reference evidence="8 9" key="1">
    <citation type="journal article" date="2024" name="Nat. Commun.">
        <title>Phylogenomics reveals the evolutionary origins of lichenization in chlorophyte algae.</title>
        <authorList>
            <person name="Puginier C."/>
            <person name="Libourel C."/>
            <person name="Otte J."/>
            <person name="Skaloud P."/>
            <person name="Haon M."/>
            <person name="Grisel S."/>
            <person name="Petersen M."/>
            <person name="Berrin J.G."/>
            <person name="Delaux P.M."/>
            <person name="Dal Grande F."/>
            <person name="Keller J."/>
        </authorList>
    </citation>
    <scope>NUCLEOTIDE SEQUENCE [LARGE SCALE GENOMIC DNA]</scope>
    <source>
        <strain evidence="8 9">SAG 2036</strain>
    </source>
</reference>
<feature type="binding site" evidence="6">
    <location>
        <position position="130"/>
    </location>
    <ligand>
        <name>chlorophyll a</name>
        <dbReference type="ChEBI" id="CHEBI:58416"/>
        <label>1</label>
    </ligand>
</feature>
<comment type="subcellular location">
    <subcellularLocation>
        <location evidence="7">Plastid</location>
        <location evidence="7">Chloroplast thylakoid membrane</location>
    </subcellularLocation>
</comment>
<proteinExistence type="inferred from homology"/>
<keyword evidence="4 7" id="KW-0934">Plastid</keyword>
<keyword evidence="3 7" id="KW-0602">Photosynthesis</keyword>
<feature type="binding site" evidence="6">
    <location>
        <position position="246"/>
    </location>
    <ligand>
        <name>chlorophyll a</name>
        <dbReference type="ChEBI" id="CHEBI:58416"/>
        <label>1</label>
    </ligand>
</feature>
<keyword evidence="7" id="KW-0603">Photosystem I</keyword>
<dbReference type="AlphaFoldDB" id="A0AAW1NQT4"/>
<dbReference type="GO" id="GO:0009765">
    <property type="term" value="P:photosynthesis, light harvesting"/>
    <property type="evidence" value="ECO:0007669"/>
    <property type="project" value="InterPro"/>
</dbReference>
<accession>A0AAW1NQT4</accession>
<feature type="binding site" evidence="6">
    <location>
        <position position="248"/>
    </location>
    <ligand>
        <name>chlorophyll a</name>
        <dbReference type="ChEBI" id="CHEBI:58416"/>
        <label>1</label>
    </ligand>
</feature>
<dbReference type="InterPro" id="IPR001344">
    <property type="entry name" value="Chloro_AB-bd_pln"/>
</dbReference>
<organism evidence="8 9">
    <name type="scientific">Symbiochloris irregularis</name>
    <dbReference type="NCBI Taxonomy" id="706552"/>
    <lineage>
        <taxon>Eukaryota</taxon>
        <taxon>Viridiplantae</taxon>
        <taxon>Chlorophyta</taxon>
        <taxon>core chlorophytes</taxon>
        <taxon>Trebouxiophyceae</taxon>
        <taxon>Trebouxiales</taxon>
        <taxon>Trebouxiaceae</taxon>
        <taxon>Symbiochloris</taxon>
    </lineage>
</organism>
<comment type="caution">
    <text evidence="8">The sequence shown here is derived from an EMBL/GenBank/DDBJ whole genome shotgun (WGS) entry which is preliminary data.</text>
</comment>
<gene>
    <name evidence="8" type="ORF">WJX73_004331</name>
</gene>
<evidence type="ECO:0000256" key="6">
    <source>
        <dbReference type="PIRSR" id="PIRSR601344-1"/>
    </source>
</evidence>
<comment type="similarity">
    <text evidence="7">Belongs to the light-harvesting chlorophyll a/b-binding (LHC) protein family.</text>
</comment>
<keyword evidence="9" id="KW-1185">Reference proteome</keyword>
<name>A0AAW1NQT4_9CHLO</name>